<keyword evidence="13 15" id="KW-0368">Histidine biosynthesis</keyword>
<dbReference type="NCBIfam" id="NF000768">
    <property type="entry name" value="PRK00051.1"/>
    <property type="match status" value="1"/>
</dbReference>
<keyword evidence="10 15" id="KW-0547">Nucleotide-binding</keyword>
<protein>
    <recommendedName>
        <fullName evidence="15">Histidine biosynthesis bifunctional protein HisIE</fullName>
    </recommendedName>
    <domain>
        <recommendedName>
            <fullName evidence="15">Phosphoribosyl-AMP cyclohydrolase</fullName>
            <shortName evidence="15">PRA-CH</shortName>
            <ecNumber evidence="15">3.5.4.19</ecNumber>
        </recommendedName>
    </domain>
    <domain>
        <recommendedName>
            <fullName evidence="15">Phosphoribosyl-ATP pyrophosphatase</fullName>
            <shortName evidence="15">PRA-PH</shortName>
            <ecNumber evidence="15">3.6.1.31</ecNumber>
        </recommendedName>
    </domain>
</protein>
<organism evidence="17 18">
    <name type="scientific">Sporolituus thermophilus DSM 23256</name>
    <dbReference type="NCBI Taxonomy" id="1123285"/>
    <lineage>
        <taxon>Bacteria</taxon>
        <taxon>Bacillati</taxon>
        <taxon>Bacillota</taxon>
        <taxon>Negativicutes</taxon>
        <taxon>Selenomonadales</taxon>
        <taxon>Sporomusaceae</taxon>
        <taxon>Sporolituus</taxon>
    </lineage>
</organism>
<dbReference type="NCBIfam" id="TIGR03188">
    <property type="entry name" value="histidine_hisI"/>
    <property type="match status" value="1"/>
</dbReference>
<dbReference type="OrthoDB" id="9795769at2"/>
<dbReference type="EMBL" id="FNBU01000008">
    <property type="protein sequence ID" value="SDF35653.1"/>
    <property type="molecule type" value="Genomic_DNA"/>
</dbReference>
<keyword evidence="11 15" id="KW-0378">Hydrolase</keyword>
<dbReference type="NCBIfam" id="NF001611">
    <property type="entry name" value="PRK00400.1-3"/>
    <property type="match status" value="1"/>
</dbReference>
<sequence>MNCETIKYDAHGLVPAIVQDAISGAVLMLAYMNSESLAKTLATGVTWFYSRSRKRLWQKGETSGHVQKVKDIYYDCDADALLVKVEQTGVACHEGTFSCFSRRLGGEKSAAAQHSEPSGILSDLYQVILDRKKNPQEGSYTTYLFAKGQDKILKKVGEEAAETIIAAKNQNKGEIIYEMADLWYHCLVLLAHHGITPGELLAELQRRRTCQSNGSPDHA</sequence>
<proteinExistence type="inferred from homology"/>
<dbReference type="GO" id="GO:0004635">
    <property type="term" value="F:phosphoribosyl-AMP cyclohydrolase activity"/>
    <property type="evidence" value="ECO:0007669"/>
    <property type="project" value="UniProtKB-UniRule"/>
</dbReference>
<feature type="domain" description="Phosphoribosyl-AMP cyclohydrolase" evidence="16">
    <location>
        <begin position="28"/>
        <end position="100"/>
    </location>
</feature>
<keyword evidence="12 15" id="KW-0067">ATP-binding</keyword>
<dbReference type="EC" id="3.5.4.19" evidence="15"/>
<reference evidence="18" key="1">
    <citation type="submission" date="2016-10" db="EMBL/GenBank/DDBJ databases">
        <authorList>
            <person name="Varghese N."/>
            <person name="Submissions S."/>
        </authorList>
    </citation>
    <scope>NUCLEOTIDE SEQUENCE [LARGE SCALE GENOMIC DNA]</scope>
    <source>
        <strain evidence="18">DSM 23256</strain>
    </source>
</reference>
<evidence type="ECO:0000256" key="15">
    <source>
        <dbReference type="HAMAP-Rule" id="MF_01019"/>
    </source>
</evidence>
<evidence type="ECO:0000256" key="10">
    <source>
        <dbReference type="ARBA" id="ARBA00022741"/>
    </source>
</evidence>
<dbReference type="Gene3D" id="1.10.287.1080">
    <property type="entry name" value="MazG-like"/>
    <property type="match status" value="1"/>
</dbReference>
<name>A0A1G7KEK4_9FIRM</name>
<evidence type="ECO:0000259" key="16">
    <source>
        <dbReference type="Pfam" id="PF01502"/>
    </source>
</evidence>
<evidence type="ECO:0000256" key="5">
    <source>
        <dbReference type="ARBA" id="ARBA00005204"/>
    </source>
</evidence>
<keyword evidence="8 15" id="KW-0963">Cytoplasm</keyword>
<dbReference type="Pfam" id="PF01502">
    <property type="entry name" value="PRA-CH"/>
    <property type="match status" value="1"/>
</dbReference>
<dbReference type="SUPFAM" id="SSF141734">
    <property type="entry name" value="HisI-like"/>
    <property type="match status" value="1"/>
</dbReference>
<comment type="similarity">
    <text evidence="7 15">In the N-terminal section; belongs to the PRA-CH family.</text>
</comment>
<dbReference type="GO" id="GO:0005524">
    <property type="term" value="F:ATP binding"/>
    <property type="evidence" value="ECO:0007669"/>
    <property type="project" value="UniProtKB-KW"/>
</dbReference>
<comment type="subcellular location">
    <subcellularLocation>
        <location evidence="3 15">Cytoplasm</location>
    </subcellularLocation>
</comment>
<dbReference type="InterPro" id="IPR008179">
    <property type="entry name" value="HisE"/>
</dbReference>
<keyword evidence="14 15" id="KW-0511">Multifunctional enzyme</keyword>
<dbReference type="PANTHER" id="PTHR42945:SF9">
    <property type="entry name" value="HISTIDINE BIOSYNTHESIS BIFUNCTIONAL PROTEIN HISIE"/>
    <property type="match status" value="1"/>
</dbReference>
<evidence type="ECO:0000256" key="14">
    <source>
        <dbReference type="ARBA" id="ARBA00023268"/>
    </source>
</evidence>
<dbReference type="CDD" id="cd11534">
    <property type="entry name" value="NTP-PPase_HisIE_like"/>
    <property type="match status" value="1"/>
</dbReference>
<gene>
    <name evidence="15" type="primary">hisI</name>
    <name evidence="15" type="synonym">hisIE</name>
    <name evidence="17" type="ORF">SAMN05660235_01291</name>
</gene>
<dbReference type="HAMAP" id="MF_01020">
    <property type="entry name" value="HisE"/>
    <property type="match status" value="1"/>
</dbReference>
<evidence type="ECO:0000256" key="3">
    <source>
        <dbReference type="ARBA" id="ARBA00004496"/>
    </source>
</evidence>
<evidence type="ECO:0000256" key="8">
    <source>
        <dbReference type="ARBA" id="ARBA00022490"/>
    </source>
</evidence>
<dbReference type="HAMAP" id="MF_01019">
    <property type="entry name" value="HisIE"/>
    <property type="match status" value="1"/>
</dbReference>
<dbReference type="FunFam" id="1.10.287.1080:FF:000002">
    <property type="entry name" value="Histidine biosynthesis bifunctional protein HisIE"/>
    <property type="match status" value="1"/>
</dbReference>
<comment type="similarity">
    <text evidence="6 15">In the C-terminal section; belongs to the PRA-PH family.</text>
</comment>
<evidence type="ECO:0000256" key="7">
    <source>
        <dbReference type="ARBA" id="ARBA00008299"/>
    </source>
</evidence>
<dbReference type="InterPro" id="IPR002496">
    <property type="entry name" value="PRib_AMP_CycHydrolase_dom"/>
</dbReference>
<feature type="region of interest" description="Phosphoribosyl-AMP cyclohydrolase" evidence="15">
    <location>
        <begin position="1"/>
        <end position="120"/>
    </location>
</feature>
<dbReference type="STRING" id="1123285.SAMN05660235_01291"/>
<dbReference type="GO" id="GO:0005737">
    <property type="term" value="C:cytoplasm"/>
    <property type="evidence" value="ECO:0007669"/>
    <property type="project" value="UniProtKB-SubCell"/>
</dbReference>
<dbReference type="InterPro" id="IPR021130">
    <property type="entry name" value="PRib-ATP_PPHydrolase-like"/>
</dbReference>
<dbReference type="SUPFAM" id="SSF101386">
    <property type="entry name" value="all-alpha NTP pyrophosphatases"/>
    <property type="match status" value="1"/>
</dbReference>
<evidence type="ECO:0000256" key="12">
    <source>
        <dbReference type="ARBA" id="ARBA00022840"/>
    </source>
</evidence>
<dbReference type="GO" id="GO:0004636">
    <property type="term" value="F:phosphoribosyl-ATP diphosphatase activity"/>
    <property type="evidence" value="ECO:0007669"/>
    <property type="project" value="UniProtKB-UniRule"/>
</dbReference>
<evidence type="ECO:0000256" key="1">
    <source>
        <dbReference type="ARBA" id="ARBA00000024"/>
    </source>
</evidence>
<dbReference type="Gene3D" id="3.10.20.810">
    <property type="entry name" value="Phosphoribosyl-AMP cyclohydrolase"/>
    <property type="match status" value="1"/>
</dbReference>
<evidence type="ECO:0000256" key="2">
    <source>
        <dbReference type="ARBA" id="ARBA00001460"/>
    </source>
</evidence>
<dbReference type="InterPro" id="IPR038019">
    <property type="entry name" value="PRib_AMP_CycHydrolase_sf"/>
</dbReference>
<feature type="region of interest" description="Phosphoribosyl-ATP pyrophosphohydrolase" evidence="15">
    <location>
        <begin position="121"/>
        <end position="219"/>
    </location>
</feature>
<keyword evidence="9 15" id="KW-0028">Amino-acid biosynthesis</keyword>
<evidence type="ECO:0000313" key="18">
    <source>
        <dbReference type="Proteomes" id="UP000243333"/>
    </source>
</evidence>
<evidence type="ECO:0000313" key="17">
    <source>
        <dbReference type="EMBL" id="SDF35653.1"/>
    </source>
</evidence>
<dbReference type="InterPro" id="IPR026660">
    <property type="entry name" value="PRA-CH"/>
</dbReference>
<evidence type="ECO:0000256" key="13">
    <source>
        <dbReference type="ARBA" id="ARBA00023102"/>
    </source>
</evidence>
<keyword evidence="18" id="KW-1185">Reference proteome</keyword>
<dbReference type="Proteomes" id="UP000243333">
    <property type="component" value="Unassembled WGS sequence"/>
</dbReference>
<comment type="pathway">
    <text evidence="4 15">Amino-acid biosynthesis; L-histidine biosynthesis; L-histidine from 5-phospho-alpha-D-ribose 1-diphosphate: step 3/9.</text>
</comment>
<evidence type="ECO:0000256" key="9">
    <source>
        <dbReference type="ARBA" id="ARBA00022605"/>
    </source>
</evidence>
<dbReference type="Pfam" id="PF01503">
    <property type="entry name" value="PRA-PH"/>
    <property type="match status" value="1"/>
</dbReference>
<dbReference type="HAMAP" id="MF_01021">
    <property type="entry name" value="HisI"/>
    <property type="match status" value="1"/>
</dbReference>
<accession>A0A1G7KEK4</accession>
<dbReference type="EC" id="3.6.1.31" evidence="15"/>
<dbReference type="AlphaFoldDB" id="A0A1G7KEK4"/>
<evidence type="ECO:0000256" key="6">
    <source>
        <dbReference type="ARBA" id="ARBA00007731"/>
    </source>
</evidence>
<dbReference type="GO" id="GO:0000105">
    <property type="term" value="P:L-histidine biosynthetic process"/>
    <property type="evidence" value="ECO:0007669"/>
    <property type="project" value="UniProtKB-UniRule"/>
</dbReference>
<comment type="catalytic activity">
    <reaction evidence="2 15">
        <text>1-(5-phospho-beta-D-ribosyl)-ATP + H2O = 1-(5-phospho-beta-D-ribosyl)-5'-AMP + diphosphate + H(+)</text>
        <dbReference type="Rhea" id="RHEA:22828"/>
        <dbReference type="ChEBI" id="CHEBI:15377"/>
        <dbReference type="ChEBI" id="CHEBI:15378"/>
        <dbReference type="ChEBI" id="CHEBI:33019"/>
        <dbReference type="ChEBI" id="CHEBI:59457"/>
        <dbReference type="ChEBI" id="CHEBI:73183"/>
        <dbReference type="EC" id="3.6.1.31"/>
    </reaction>
</comment>
<dbReference type="RefSeq" id="WP_093689212.1">
    <property type="nucleotide sequence ID" value="NZ_FNBU01000008.1"/>
</dbReference>
<dbReference type="PANTHER" id="PTHR42945">
    <property type="entry name" value="HISTIDINE BIOSYNTHESIS BIFUNCTIONAL PROTEIN"/>
    <property type="match status" value="1"/>
</dbReference>
<evidence type="ECO:0000256" key="4">
    <source>
        <dbReference type="ARBA" id="ARBA00005169"/>
    </source>
</evidence>
<dbReference type="NCBIfam" id="NF002747">
    <property type="entry name" value="PRK02759.1"/>
    <property type="match status" value="1"/>
</dbReference>
<comment type="catalytic activity">
    <reaction evidence="1 15">
        <text>1-(5-phospho-beta-D-ribosyl)-5'-AMP + H2O = 1-(5-phospho-beta-D-ribosyl)-5-[(5-phospho-beta-D-ribosylamino)methylideneamino]imidazole-4-carboxamide</text>
        <dbReference type="Rhea" id="RHEA:20049"/>
        <dbReference type="ChEBI" id="CHEBI:15377"/>
        <dbReference type="ChEBI" id="CHEBI:58435"/>
        <dbReference type="ChEBI" id="CHEBI:59457"/>
        <dbReference type="EC" id="3.5.4.19"/>
    </reaction>
</comment>
<dbReference type="FunFam" id="3.10.20.810:FF:000001">
    <property type="entry name" value="Histidine biosynthesis bifunctional protein HisIE"/>
    <property type="match status" value="1"/>
</dbReference>
<comment type="pathway">
    <text evidence="5 15">Amino-acid biosynthesis; L-histidine biosynthesis; L-histidine from 5-phospho-alpha-D-ribose 1-diphosphate: step 2/9.</text>
</comment>
<evidence type="ECO:0000256" key="11">
    <source>
        <dbReference type="ARBA" id="ARBA00022801"/>
    </source>
</evidence>
<dbReference type="UniPathway" id="UPA00031">
    <property type="reaction ID" value="UER00007"/>
</dbReference>
<dbReference type="InterPro" id="IPR023019">
    <property type="entry name" value="His_synth_HisIE"/>
</dbReference>